<dbReference type="InterPro" id="IPR035926">
    <property type="entry name" value="NusB-like_sf"/>
</dbReference>
<accession>A0A3D9LLJ8</accession>
<dbReference type="InterPro" id="IPR006027">
    <property type="entry name" value="NusB_RsmB_TIM44"/>
</dbReference>
<reference evidence="7 8" key="1">
    <citation type="submission" date="2018-07" db="EMBL/GenBank/DDBJ databases">
        <title>Genomic Encyclopedia of Type Strains, Phase III (KMG-III): the genomes of soil and plant-associated and newly described type strains.</title>
        <authorList>
            <person name="Whitman W."/>
        </authorList>
    </citation>
    <scope>NUCLEOTIDE SEQUENCE [LARGE SCALE GENOMIC DNA]</scope>
    <source>
        <strain evidence="7 8">CECT 7948</strain>
    </source>
</reference>
<protein>
    <submittedName>
        <fullName evidence="7">NusB antitermination factor</fullName>
    </submittedName>
</protein>
<evidence type="ECO:0000256" key="2">
    <source>
        <dbReference type="ARBA" id="ARBA00022814"/>
    </source>
</evidence>
<dbReference type="AlphaFoldDB" id="A0A3D9LLJ8"/>
<keyword evidence="2" id="KW-0889">Transcription antitermination</keyword>
<evidence type="ECO:0000256" key="4">
    <source>
        <dbReference type="ARBA" id="ARBA00023015"/>
    </source>
</evidence>
<keyword evidence="3" id="KW-0694">RNA-binding</keyword>
<dbReference type="Proteomes" id="UP000256919">
    <property type="component" value="Unassembled WGS sequence"/>
</dbReference>
<sequence>MQGESLIGSPFLITNTKSEFLHMLNRRHIRIKAMQSMYAFKGTESDDLIKEQKFLLHSLDSMYDLYLSLLALLTELHKKSKNHNDRLQGKLLGTEADKNPDLKFQENQLLHLISSNTMLQDAIANKKLNFWDLDFEYVDILFKAILKSDIYQNYTEDAEPSFKKDKSFVIDVFTEIIAPNEKLYDFFEDKKITWVDDLPVVNTAMLKVLRKLKLTSPETALLPSLYKDDDDKEFAIELFKKTFLNSSKFAEEINKKTTNWDSERLASLDGVLLKMALCEFQKFPSIPHKVTINEYLEIAKEYSTPKSSLFINGILDKIVKEYQSENIHPKAGRGLM</sequence>
<evidence type="ECO:0000259" key="6">
    <source>
        <dbReference type="Pfam" id="PF01029"/>
    </source>
</evidence>
<evidence type="ECO:0000256" key="5">
    <source>
        <dbReference type="ARBA" id="ARBA00023163"/>
    </source>
</evidence>
<dbReference type="EMBL" id="QREI01000008">
    <property type="protein sequence ID" value="REE08218.1"/>
    <property type="molecule type" value="Genomic_DNA"/>
</dbReference>
<comment type="caution">
    <text evidence="7">The sequence shown here is derived from an EMBL/GenBank/DDBJ whole genome shotgun (WGS) entry which is preliminary data.</text>
</comment>
<evidence type="ECO:0000313" key="7">
    <source>
        <dbReference type="EMBL" id="REE08218.1"/>
    </source>
</evidence>
<evidence type="ECO:0000313" key="8">
    <source>
        <dbReference type="Proteomes" id="UP000256919"/>
    </source>
</evidence>
<organism evidence="7 8">
    <name type="scientific">Winogradskyella pacifica</name>
    <dbReference type="NCBI Taxonomy" id="664642"/>
    <lineage>
        <taxon>Bacteria</taxon>
        <taxon>Pseudomonadati</taxon>
        <taxon>Bacteroidota</taxon>
        <taxon>Flavobacteriia</taxon>
        <taxon>Flavobacteriales</taxon>
        <taxon>Flavobacteriaceae</taxon>
        <taxon>Winogradskyella</taxon>
    </lineage>
</organism>
<dbReference type="Gene3D" id="1.10.940.10">
    <property type="entry name" value="NusB-like"/>
    <property type="match status" value="1"/>
</dbReference>
<feature type="domain" description="NusB/RsmB/TIM44" evidence="6">
    <location>
        <begin position="228"/>
        <end position="320"/>
    </location>
</feature>
<dbReference type="GO" id="GO:0031564">
    <property type="term" value="P:transcription antitermination"/>
    <property type="evidence" value="ECO:0007669"/>
    <property type="project" value="UniProtKB-KW"/>
</dbReference>
<dbReference type="PANTHER" id="PTHR11078:SF3">
    <property type="entry name" value="ANTITERMINATION NUSB DOMAIN-CONTAINING PROTEIN"/>
    <property type="match status" value="1"/>
</dbReference>
<dbReference type="InterPro" id="IPR011605">
    <property type="entry name" value="NusB_fam"/>
</dbReference>
<dbReference type="GO" id="GO:0005829">
    <property type="term" value="C:cytosol"/>
    <property type="evidence" value="ECO:0007669"/>
    <property type="project" value="TreeGrafter"/>
</dbReference>
<proteinExistence type="inferred from homology"/>
<keyword evidence="8" id="KW-1185">Reference proteome</keyword>
<dbReference type="Pfam" id="PF01029">
    <property type="entry name" value="NusB"/>
    <property type="match status" value="1"/>
</dbReference>
<comment type="similarity">
    <text evidence="1">Belongs to the NusB family.</text>
</comment>
<keyword evidence="5" id="KW-0804">Transcription</keyword>
<name>A0A3D9LLJ8_9FLAO</name>
<evidence type="ECO:0000256" key="1">
    <source>
        <dbReference type="ARBA" id="ARBA00005952"/>
    </source>
</evidence>
<dbReference type="SUPFAM" id="SSF48013">
    <property type="entry name" value="NusB-like"/>
    <property type="match status" value="1"/>
</dbReference>
<gene>
    <name evidence="7" type="ORF">DFQ09_10894</name>
</gene>
<dbReference type="NCBIfam" id="TIGR01951">
    <property type="entry name" value="nusB"/>
    <property type="match status" value="1"/>
</dbReference>
<dbReference type="GO" id="GO:0003723">
    <property type="term" value="F:RNA binding"/>
    <property type="evidence" value="ECO:0007669"/>
    <property type="project" value="UniProtKB-KW"/>
</dbReference>
<dbReference type="PANTHER" id="PTHR11078">
    <property type="entry name" value="N UTILIZATION SUBSTANCE PROTEIN B-RELATED"/>
    <property type="match status" value="1"/>
</dbReference>
<dbReference type="GO" id="GO:0006353">
    <property type="term" value="P:DNA-templated transcription termination"/>
    <property type="evidence" value="ECO:0007669"/>
    <property type="project" value="InterPro"/>
</dbReference>
<evidence type="ECO:0000256" key="3">
    <source>
        <dbReference type="ARBA" id="ARBA00022884"/>
    </source>
</evidence>
<keyword evidence="4" id="KW-0805">Transcription regulation</keyword>